<dbReference type="GeneID" id="39746018"/>
<keyword evidence="3" id="KW-1185">Reference proteome</keyword>
<dbReference type="RefSeq" id="XP_028541899.1">
    <property type="nucleotide sequence ID" value="XM_028686098.1"/>
</dbReference>
<proteinExistence type="predicted"/>
<feature type="transmembrane region" description="Helical" evidence="1">
    <location>
        <begin position="52"/>
        <end position="73"/>
    </location>
</feature>
<dbReference type="Proteomes" id="UP000195521">
    <property type="component" value="Unassembled WGS sequence"/>
</dbReference>
<feature type="transmembrane region" description="Helical" evidence="1">
    <location>
        <begin position="232"/>
        <end position="250"/>
    </location>
</feature>
<sequence>MLRENLIEERTKKDGINIFIFNNYAIWILKLSHVCFFFFLSIRNLFHLSSDVAFLIFFLGFFIILFFFFMSWYSCYLYIRSVTNEELIDEEVNPSILNEIIPQIFFSLCSFFLINLLYSGYLLVYLNVQADDSISIPLESVIIFFFFFFCYILYGTLFKYENSMSAFLHGANGIGTLALFIYKSGIYLVYLIQRHKQNKLFYRDSEGDYVKMLMYSCASAFSSLLLKNLNLINLQLLSFLMLVSSVIFIYSELNLQKMEFLHESIGSRIMHMYLSSLHSSSKTPGKLS</sequence>
<keyword evidence="1" id="KW-1133">Transmembrane helix</keyword>
<protein>
    <submittedName>
        <fullName evidence="2">Uncharacterized protein</fullName>
    </submittedName>
</protein>
<accession>A0A1Y1JAM4</accession>
<evidence type="ECO:0000256" key="1">
    <source>
        <dbReference type="SAM" id="Phobius"/>
    </source>
</evidence>
<feature type="transmembrane region" description="Helical" evidence="1">
    <location>
        <begin position="136"/>
        <end position="154"/>
    </location>
</feature>
<name>A0A1Y1JAM4_PLAGO</name>
<comment type="caution">
    <text evidence="2">The sequence shown here is derived from an EMBL/GenBank/DDBJ whole genome shotgun (WGS) entry which is preliminary data.</text>
</comment>
<feature type="transmembrane region" description="Helical" evidence="1">
    <location>
        <begin position="100"/>
        <end position="124"/>
    </location>
</feature>
<gene>
    <name evidence="2" type="ORF">PGO_031140</name>
</gene>
<keyword evidence="1" id="KW-0812">Transmembrane</keyword>
<dbReference type="AlphaFoldDB" id="A0A1Y1JAM4"/>
<feature type="transmembrane region" description="Helical" evidence="1">
    <location>
        <begin position="20"/>
        <end position="40"/>
    </location>
</feature>
<organism evidence="2 3">
    <name type="scientific">Plasmodium gonderi</name>
    <dbReference type="NCBI Taxonomy" id="77519"/>
    <lineage>
        <taxon>Eukaryota</taxon>
        <taxon>Sar</taxon>
        <taxon>Alveolata</taxon>
        <taxon>Apicomplexa</taxon>
        <taxon>Aconoidasida</taxon>
        <taxon>Haemosporida</taxon>
        <taxon>Plasmodiidae</taxon>
        <taxon>Plasmodium</taxon>
        <taxon>Plasmodium (Plasmodium)</taxon>
    </lineage>
</organism>
<dbReference type="EMBL" id="BDQF01000003">
    <property type="protein sequence ID" value="GAW79310.1"/>
    <property type="molecule type" value="Genomic_DNA"/>
</dbReference>
<reference evidence="3" key="1">
    <citation type="submission" date="2017-04" db="EMBL/GenBank/DDBJ databases">
        <title>Plasmodium gonderi genome.</title>
        <authorList>
            <person name="Arisue N."/>
            <person name="Honma H."/>
            <person name="Kawai S."/>
            <person name="Tougan T."/>
            <person name="Tanabe K."/>
            <person name="Horii T."/>
        </authorList>
    </citation>
    <scope>NUCLEOTIDE SEQUENCE [LARGE SCALE GENOMIC DNA]</scope>
    <source>
        <strain evidence="3">ATCC 30045</strain>
    </source>
</reference>
<keyword evidence="1" id="KW-0472">Membrane</keyword>
<feature type="transmembrane region" description="Helical" evidence="1">
    <location>
        <begin position="166"/>
        <end position="189"/>
    </location>
</feature>
<evidence type="ECO:0000313" key="3">
    <source>
        <dbReference type="Proteomes" id="UP000195521"/>
    </source>
</evidence>
<dbReference type="OMA" id="FFFCMSW"/>
<evidence type="ECO:0000313" key="2">
    <source>
        <dbReference type="EMBL" id="GAW79310.1"/>
    </source>
</evidence>
<dbReference type="OrthoDB" id="371455at2759"/>